<keyword evidence="2" id="KW-1185">Reference proteome</keyword>
<dbReference type="OrthoDB" id="10252328at2759"/>
<gene>
    <name evidence="1" type="ORF">AVEN_33313_1</name>
</gene>
<accession>A0A4Y2QNH1</accession>
<proteinExistence type="predicted"/>
<dbReference type="Proteomes" id="UP000499080">
    <property type="component" value="Unassembled WGS sequence"/>
</dbReference>
<sequence length="96" mass="11005">MRPPRFPPFEEVKAILPLLSRKPPMTKDQSSSSQKNVCRLYSLHSNCQVTGSLIGRYAQCTSHAQDNMFLLLMEADNWAYEEITLQKSTARGFYFS</sequence>
<comment type="caution">
    <text evidence="1">The sequence shown here is derived from an EMBL/GenBank/DDBJ whole genome shotgun (WGS) entry which is preliminary data.</text>
</comment>
<evidence type="ECO:0000313" key="1">
    <source>
        <dbReference type="EMBL" id="GBN64914.1"/>
    </source>
</evidence>
<reference evidence="1 2" key="1">
    <citation type="journal article" date="2019" name="Sci. Rep.">
        <title>Orb-weaving spider Araneus ventricosus genome elucidates the spidroin gene catalogue.</title>
        <authorList>
            <person name="Kono N."/>
            <person name="Nakamura H."/>
            <person name="Ohtoshi R."/>
            <person name="Moran D.A.P."/>
            <person name="Shinohara A."/>
            <person name="Yoshida Y."/>
            <person name="Fujiwara M."/>
            <person name="Mori M."/>
            <person name="Tomita M."/>
            <person name="Arakawa K."/>
        </authorList>
    </citation>
    <scope>NUCLEOTIDE SEQUENCE [LARGE SCALE GENOMIC DNA]</scope>
</reference>
<dbReference type="EMBL" id="BGPR01014365">
    <property type="protein sequence ID" value="GBN64914.1"/>
    <property type="molecule type" value="Genomic_DNA"/>
</dbReference>
<dbReference type="AlphaFoldDB" id="A0A4Y2QNH1"/>
<name>A0A4Y2QNH1_ARAVE</name>
<evidence type="ECO:0000313" key="2">
    <source>
        <dbReference type="Proteomes" id="UP000499080"/>
    </source>
</evidence>
<organism evidence="1 2">
    <name type="scientific">Araneus ventricosus</name>
    <name type="common">Orbweaver spider</name>
    <name type="synonym">Epeira ventricosa</name>
    <dbReference type="NCBI Taxonomy" id="182803"/>
    <lineage>
        <taxon>Eukaryota</taxon>
        <taxon>Metazoa</taxon>
        <taxon>Ecdysozoa</taxon>
        <taxon>Arthropoda</taxon>
        <taxon>Chelicerata</taxon>
        <taxon>Arachnida</taxon>
        <taxon>Araneae</taxon>
        <taxon>Araneomorphae</taxon>
        <taxon>Entelegynae</taxon>
        <taxon>Araneoidea</taxon>
        <taxon>Araneidae</taxon>
        <taxon>Araneus</taxon>
    </lineage>
</organism>
<protein>
    <submittedName>
        <fullName evidence="1">Uncharacterized protein</fullName>
    </submittedName>
</protein>